<gene>
    <name evidence="6" type="ORF">PEVE_00035215</name>
</gene>
<protein>
    <recommendedName>
        <fullName evidence="5">RRM domain-containing protein</fullName>
    </recommendedName>
</protein>
<dbReference type="PANTHER" id="PTHR19269">
    <property type="entry name" value="TROPOMYOSIN"/>
    <property type="match status" value="1"/>
</dbReference>
<dbReference type="PRINTS" id="PR00194">
    <property type="entry name" value="TROPOMYOSIN"/>
</dbReference>
<sequence length="399" mass="45944">MDAVKKKVSKLRDELSEAEGRAKVAEEELENAKQRNEKAEKEMRELQTELQEVEDELDKEESMLAETTVQLEEIEKQADENERYSRKVLETRATTDEERQTQLEAKLAEERDSHENAEAEIEELSNQLSKEEEELDELETRAEDADERANELEEEAKLVGNNLRSLEVGVQDSKKRVQDLEDKIARISEEYEETMSRADAAESKVSDLEREADALDGALAKIKDEFDAANEDYNATIQEFEEIRKIEEVWTDHGIYVLNRVFIRGIPNTMTELQLEILFGEMGYEVQNVRIVEDIRTGASKGYGFVTFRTAEEARKVQEMRLVEWNGKALQVDVAVKRKTMARLLSQYIPPVQHSLLGYTMPQEGPVPAVVSWQEGNLLWQGFNHCQATSMDDCWMQSR</sequence>
<evidence type="ECO:0000256" key="2">
    <source>
        <dbReference type="ARBA" id="ARBA00023054"/>
    </source>
</evidence>
<evidence type="ECO:0000313" key="7">
    <source>
        <dbReference type="Proteomes" id="UP001159427"/>
    </source>
</evidence>
<evidence type="ECO:0000256" key="3">
    <source>
        <dbReference type="PROSITE-ProRule" id="PRU00176"/>
    </source>
</evidence>
<dbReference type="EMBL" id="CALNXI010000542">
    <property type="protein sequence ID" value="CAH3028940.1"/>
    <property type="molecule type" value="Genomic_DNA"/>
</dbReference>
<dbReference type="InterPro" id="IPR012677">
    <property type="entry name" value="Nucleotide-bd_a/b_plait_sf"/>
</dbReference>
<dbReference type="PROSITE" id="PS50102">
    <property type="entry name" value="RRM"/>
    <property type="match status" value="1"/>
</dbReference>
<accession>A0ABN8MHF0</accession>
<feature type="region of interest" description="Disordered" evidence="4">
    <location>
        <begin position="1"/>
        <end position="150"/>
    </location>
</feature>
<dbReference type="InterPro" id="IPR000533">
    <property type="entry name" value="Tropomyosin"/>
</dbReference>
<evidence type="ECO:0000313" key="6">
    <source>
        <dbReference type="EMBL" id="CAH3028940.1"/>
    </source>
</evidence>
<comment type="similarity">
    <text evidence="1">Belongs to the tropomyosin family.</text>
</comment>
<dbReference type="InterPro" id="IPR035979">
    <property type="entry name" value="RBD_domain_sf"/>
</dbReference>
<name>A0ABN8MHF0_9CNID</name>
<reference evidence="6 7" key="1">
    <citation type="submission" date="2022-05" db="EMBL/GenBank/DDBJ databases">
        <authorList>
            <consortium name="Genoscope - CEA"/>
            <person name="William W."/>
        </authorList>
    </citation>
    <scope>NUCLEOTIDE SEQUENCE [LARGE SCALE GENOMIC DNA]</scope>
</reference>
<dbReference type="Gene3D" id="1.20.5.340">
    <property type="match status" value="1"/>
</dbReference>
<feature type="compositionally biased region" description="Basic and acidic residues" evidence="4">
    <location>
        <begin position="73"/>
        <end position="117"/>
    </location>
</feature>
<evidence type="ECO:0000259" key="5">
    <source>
        <dbReference type="PROSITE" id="PS50102"/>
    </source>
</evidence>
<organism evidence="6 7">
    <name type="scientific">Porites evermanni</name>
    <dbReference type="NCBI Taxonomy" id="104178"/>
    <lineage>
        <taxon>Eukaryota</taxon>
        <taxon>Metazoa</taxon>
        <taxon>Cnidaria</taxon>
        <taxon>Anthozoa</taxon>
        <taxon>Hexacorallia</taxon>
        <taxon>Scleractinia</taxon>
        <taxon>Fungiina</taxon>
        <taxon>Poritidae</taxon>
        <taxon>Porites</taxon>
    </lineage>
</organism>
<dbReference type="Proteomes" id="UP001159427">
    <property type="component" value="Unassembled WGS sequence"/>
</dbReference>
<feature type="domain" description="RRM" evidence="5">
    <location>
        <begin position="259"/>
        <end position="337"/>
    </location>
</feature>
<dbReference type="SUPFAM" id="SSF57997">
    <property type="entry name" value="Tropomyosin"/>
    <property type="match status" value="1"/>
</dbReference>
<keyword evidence="2" id="KW-0175">Coiled coil</keyword>
<dbReference type="InterPro" id="IPR000504">
    <property type="entry name" value="RRM_dom"/>
</dbReference>
<evidence type="ECO:0000256" key="1">
    <source>
        <dbReference type="ARBA" id="ARBA00009036"/>
    </source>
</evidence>
<proteinExistence type="inferred from homology"/>
<dbReference type="Pfam" id="PF00076">
    <property type="entry name" value="RRM_1"/>
    <property type="match status" value="1"/>
</dbReference>
<dbReference type="Gene3D" id="3.30.70.330">
    <property type="match status" value="1"/>
</dbReference>
<dbReference type="SMART" id="SM00360">
    <property type="entry name" value="RRM"/>
    <property type="match status" value="1"/>
</dbReference>
<keyword evidence="3" id="KW-0694">RNA-binding</keyword>
<feature type="compositionally biased region" description="Basic and acidic residues" evidence="4">
    <location>
        <begin position="138"/>
        <end position="150"/>
    </location>
</feature>
<dbReference type="Pfam" id="PF00261">
    <property type="entry name" value="Tropomyosin"/>
    <property type="match status" value="1"/>
</dbReference>
<comment type="caution">
    <text evidence="6">The sequence shown here is derived from an EMBL/GenBank/DDBJ whole genome shotgun (WGS) entry which is preliminary data.</text>
</comment>
<dbReference type="Gene3D" id="1.20.5.170">
    <property type="match status" value="1"/>
</dbReference>
<keyword evidence="7" id="KW-1185">Reference proteome</keyword>
<evidence type="ECO:0000256" key="4">
    <source>
        <dbReference type="SAM" id="MobiDB-lite"/>
    </source>
</evidence>
<dbReference type="SUPFAM" id="SSF54928">
    <property type="entry name" value="RNA-binding domain, RBD"/>
    <property type="match status" value="1"/>
</dbReference>
<feature type="compositionally biased region" description="Basic and acidic residues" evidence="4">
    <location>
        <begin position="10"/>
        <end position="47"/>
    </location>
</feature>